<keyword evidence="7" id="KW-1003">Cell membrane</keyword>
<dbReference type="PROSITE" id="PS50262">
    <property type="entry name" value="G_PROTEIN_RECEP_F1_2"/>
    <property type="match status" value="1"/>
</dbReference>
<dbReference type="SUPFAM" id="SSF81321">
    <property type="entry name" value="Family A G protein-coupled receptor-like"/>
    <property type="match status" value="1"/>
</dbReference>
<proteinExistence type="inferred from homology"/>
<feature type="domain" description="G-protein coupled receptors family 1 profile" evidence="23">
    <location>
        <begin position="514"/>
        <end position="767"/>
    </location>
</feature>
<dbReference type="Proteomes" id="UP000289886">
    <property type="component" value="Unassembled WGS sequence"/>
</dbReference>
<evidence type="ECO:0000313" key="24">
    <source>
        <dbReference type="EMBL" id="RXM98316.1"/>
    </source>
</evidence>
<evidence type="ECO:0000259" key="23">
    <source>
        <dbReference type="PROSITE" id="PS50262"/>
    </source>
</evidence>
<feature type="transmembrane region" description="Helical" evidence="22">
    <location>
        <begin position="745"/>
        <end position="770"/>
    </location>
</feature>
<evidence type="ECO:0000256" key="8">
    <source>
        <dbReference type="ARBA" id="ARBA00022692"/>
    </source>
</evidence>
<evidence type="ECO:0000256" key="3">
    <source>
        <dbReference type="ARBA" id="ARBA00004603"/>
    </source>
</evidence>
<comment type="similarity">
    <text evidence="5 20">Belongs to the G-protein coupled receptor 1 family.</text>
</comment>
<evidence type="ECO:0000256" key="13">
    <source>
        <dbReference type="ARBA" id="ARBA00023157"/>
    </source>
</evidence>
<feature type="transmembrane region" description="Helical" evidence="22">
    <location>
        <begin position="613"/>
        <end position="633"/>
    </location>
</feature>
<evidence type="ECO:0000256" key="4">
    <source>
        <dbReference type="ARBA" id="ARBA00004651"/>
    </source>
</evidence>
<feature type="region of interest" description="Disordered" evidence="21">
    <location>
        <begin position="793"/>
        <end position="821"/>
    </location>
</feature>
<dbReference type="PANTHER" id="PTHR13364:SF6">
    <property type="entry name" value="SPERMATOGENESIS-DEFECTIVE PROTEIN 39 HOMOLOG"/>
    <property type="match status" value="1"/>
</dbReference>
<keyword evidence="14 20" id="KW-0675">Receptor</keyword>
<evidence type="ECO:0000256" key="18">
    <source>
        <dbReference type="ARBA" id="ARBA00029984"/>
    </source>
</evidence>
<dbReference type="GO" id="GO:0005769">
    <property type="term" value="C:early endosome"/>
    <property type="evidence" value="ECO:0007669"/>
    <property type="project" value="UniProtKB-SubCell"/>
</dbReference>
<evidence type="ECO:0000256" key="12">
    <source>
        <dbReference type="ARBA" id="ARBA00023136"/>
    </source>
</evidence>
<feature type="transmembrane region" description="Helical" evidence="22">
    <location>
        <begin position="498"/>
        <end position="521"/>
    </location>
</feature>
<comment type="subcellular location">
    <subcellularLocation>
        <location evidence="4">Cell membrane</location>
        <topology evidence="4">Multi-pass membrane protein</topology>
    </subcellularLocation>
    <subcellularLocation>
        <location evidence="2">Cytoplasmic vesicle</location>
    </subcellularLocation>
    <subcellularLocation>
        <location evidence="1">Early endosome</location>
    </subcellularLocation>
    <subcellularLocation>
        <location evidence="3">Late endosome</location>
    </subcellularLocation>
</comment>
<name>A0A662YQE9_ACIRT</name>
<gene>
    <name evidence="24" type="ORF">EOD39_13289</name>
</gene>
<dbReference type="GO" id="GO:0007034">
    <property type="term" value="P:vacuolar transport"/>
    <property type="evidence" value="ECO:0007669"/>
    <property type="project" value="TreeGrafter"/>
</dbReference>
<reference evidence="24 25" key="1">
    <citation type="submission" date="2019-01" db="EMBL/GenBank/DDBJ databases">
        <title>Draft Genome and Complete Hox-Cluster Characterization of the Sterlet Sturgeon (Acipenser ruthenus).</title>
        <authorList>
            <person name="Wei Q."/>
        </authorList>
    </citation>
    <scope>NUCLEOTIDE SEQUENCE [LARGE SCALE GENOMIC DNA]</scope>
    <source>
        <strain evidence="24">WHYD16114868_AA</strain>
        <tissue evidence="24">Blood</tissue>
    </source>
</reference>
<dbReference type="InterPro" id="IPR040057">
    <property type="entry name" value="Spe-39"/>
</dbReference>
<evidence type="ECO:0000256" key="6">
    <source>
        <dbReference type="ARBA" id="ARBA00019368"/>
    </source>
</evidence>
<keyword evidence="13" id="KW-1015">Disulfide bond</keyword>
<feature type="transmembrane region" description="Helical" evidence="22">
    <location>
        <begin position="662"/>
        <end position="683"/>
    </location>
</feature>
<evidence type="ECO:0000256" key="7">
    <source>
        <dbReference type="ARBA" id="ARBA00022475"/>
    </source>
</evidence>
<evidence type="ECO:0000256" key="5">
    <source>
        <dbReference type="ARBA" id="ARBA00010663"/>
    </source>
</evidence>
<evidence type="ECO:0000256" key="1">
    <source>
        <dbReference type="ARBA" id="ARBA00004412"/>
    </source>
</evidence>
<dbReference type="GO" id="GO:0005770">
    <property type="term" value="C:late endosome"/>
    <property type="evidence" value="ECO:0007669"/>
    <property type="project" value="UniProtKB-SubCell"/>
</dbReference>
<accession>A0A662YQE9</accession>
<feature type="transmembrane region" description="Helical" evidence="22">
    <location>
        <begin position="574"/>
        <end position="593"/>
    </location>
</feature>
<keyword evidence="16 20" id="KW-0807">Transducer</keyword>
<comment type="caution">
    <text evidence="24">The sequence shown here is derived from an EMBL/GenBank/DDBJ whole genome shotgun (WGS) entry which is preliminary data.</text>
</comment>
<evidence type="ECO:0000256" key="2">
    <source>
        <dbReference type="ARBA" id="ARBA00004541"/>
    </source>
</evidence>
<evidence type="ECO:0000256" key="22">
    <source>
        <dbReference type="SAM" id="Phobius"/>
    </source>
</evidence>
<evidence type="ECO:0000256" key="20">
    <source>
        <dbReference type="RuleBase" id="RU000688"/>
    </source>
</evidence>
<dbReference type="GO" id="GO:0005886">
    <property type="term" value="C:plasma membrane"/>
    <property type="evidence" value="ECO:0007669"/>
    <property type="project" value="UniProtKB-SubCell"/>
</dbReference>
<feature type="transmembrane region" description="Helical" evidence="22">
    <location>
        <begin position="704"/>
        <end position="725"/>
    </location>
</feature>
<keyword evidence="8 20" id="KW-0812">Transmembrane</keyword>
<dbReference type="GO" id="GO:0004930">
    <property type="term" value="F:G protein-coupled receptor activity"/>
    <property type="evidence" value="ECO:0007669"/>
    <property type="project" value="UniProtKB-KW"/>
</dbReference>
<evidence type="ECO:0000256" key="9">
    <source>
        <dbReference type="ARBA" id="ARBA00022753"/>
    </source>
</evidence>
<sequence>MLRNKPDEDDYWNSSKFNAFTFDDDDEFSQLKESKRAVNSIFVTDDEDDDDGVEKVSWSGEPVGSISWSIKETASTHRTTGEGRDYGFPKIETTAQIPSLPKQGSSYSLSSLFKGRSKLGNFQCKKKKIKKNKHLPSYFYFKATNDPSLRSFAPELRKPKSEYKDYISDWSPEDTVRRMQKGKPYSLESFRSLKDKLLLLDEAVQIHDGNVITAVLIFLKKSLSKEILFRELVSRQIALQHFIHFLKEAGEQKLLLELLNLPFSVDDASHVQDHYTLLERQIIVEVNDKHLEKAGQTEIFKKYPRKASILNMPIITTLYYSCFYHYGESEGTYSSPANIKKTFKISDKQYLLAALGARAKLKAWKDVDTLFTTKNWLGYTKKKTPIGFHRVADILHKNNAPVQVLQEYVCLVDDTDLKLNLASKYKCHDVIIDTYKDMKDRHQLMVYRCKVDRSSPEERKIDDILSNTEHQEAGNKLTETMANNSNESCKLPYDEDRIPLVVLYSIVFIIGVPANFVTVILTYKQVQRKNVLGIYLFSLSLCDLMYLFTLPLWMSYVNNDHVWLWSPVSCKITGYVFFNNMYISIFLLCCISIDRYVAVVYAVESRGLRRQKLAAIITCIICIVVPIGHVPVFTMEEDDTGQVSKKCFEPGKASAMVTGFNYARFFIGFFLPLCILIVTNYCILTNIQASTGLLGRSKMKVKCLAITVIVLFLVCFGPYHIILLLRAVMYHILEEGQNCDFGKQIYIPYTICLGLSTFNSAMNPILYVLASDNIRKELKRGLLSFRSRTSLQHRGTDSSLPKFPTSKNSVDAAQTLENNNQ</sequence>
<protein>
    <recommendedName>
        <fullName evidence="6">Spermatogenesis-defective protein 39 homolog</fullName>
    </recommendedName>
    <alternativeName>
        <fullName evidence="18">VPS33B-interacting protein in apical-basolateral polarity regulator</fullName>
    </alternativeName>
    <alternativeName>
        <fullName evidence="19">VPS33B-interacting protein in polarity and apical restriction</fullName>
    </alternativeName>
</protein>
<evidence type="ECO:0000256" key="21">
    <source>
        <dbReference type="SAM" id="MobiDB-lite"/>
    </source>
</evidence>
<dbReference type="AlphaFoldDB" id="A0A662YQE9"/>
<evidence type="ECO:0000256" key="11">
    <source>
        <dbReference type="ARBA" id="ARBA00023040"/>
    </source>
</evidence>
<dbReference type="EMBL" id="SCEB01000723">
    <property type="protein sequence ID" value="RXM98316.1"/>
    <property type="molecule type" value="Genomic_DNA"/>
</dbReference>
<dbReference type="Pfam" id="PF00001">
    <property type="entry name" value="7tm_1"/>
    <property type="match status" value="1"/>
</dbReference>
<dbReference type="InterPro" id="IPR000276">
    <property type="entry name" value="GPCR_Rhodpsn"/>
</dbReference>
<dbReference type="PRINTS" id="PR01157">
    <property type="entry name" value="P2YPURNOCPTR"/>
</dbReference>
<evidence type="ECO:0000313" key="25">
    <source>
        <dbReference type="Proteomes" id="UP000289886"/>
    </source>
</evidence>
<evidence type="ECO:0000256" key="14">
    <source>
        <dbReference type="ARBA" id="ARBA00023170"/>
    </source>
</evidence>
<evidence type="ECO:0000256" key="17">
    <source>
        <dbReference type="ARBA" id="ARBA00023329"/>
    </source>
</evidence>
<keyword evidence="9" id="KW-0967">Endosome</keyword>
<evidence type="ECO:0000256" key="15">
    <source>
        <dbReference type="ARBA" id="ARBA00023180"/>
    </source>
</evidence>
<dbReference type="InterPro" id="IPR017452">
    <property type="entry name" value="GPCR_Rhodpsn_7TM"/>
</dbReference>
<keyword evidence="11 20" id="KW-0297">G-protein coupled receptor</keyword>
<keyword evidence="12 22" id="KW-0472">Membrane</keyword>
<keyword evidence="17" id="KW-0968">Cytoplasmic vesicle</keyword>
<dbReference type="PANTHER" id="PTHR13364">
    <property type="entry name" value="DEFECTIVE SPERMATOGENESIS PROTEIN 39"/>
    <property type="match status" value="1"/>
</dbReference>
<evidence type="ECO:0000256" key="16">
    <source>
        <dbReference type="ARBA" id="ARBA00023224"/>
    </source>
</evidence>
<organism evidence="24 25">
    <name type="scientific">Acipenser ruthenus</name>
    <name type="common">Sterlet sturgeon</name>
    <dbReference type="NCBI Taxonomy" id="7906"/>
    <lineage>
        <taxon>Eukaryota</taxon>
        <taxon>Metazoa</taxon>
        <taxon>Chordata</taxon>
        <taxon>Craniata</taxon>
        <taxon>Vertebrata</taxon>
        <taxon>Euteleostomi</taxon>
        <taxon>Actinopterygii</taxon>
        <taxon>Chondrostei</taxon>
        <taxon>Acipenseriformes</taxon>
        <taxon>Acipenseridae</taxon>
        <taxon>Acipenser</taxon>
    </lineage>
</organism>
<evidence type="ECO:0000256" key="10">
    <source>
        <dbReference type="ARBA" id="ARBA00022989"/>
    </source>
</evidence>
<evidence type="ECO:0000256" key="19">
    <source>
        <dbReference type="ARBA" id="ARBA00031270"/>
    </source>
</evidence>
<feature type="transmembrane region" description="Helical" evidence="22">
    <location>
        <begin position="533"/>
        <end position="554"/>
    </location>
</feature>
<dbReference type="FunFam" id="1.20.1070.10:FF:000065">
    <property type="entry name" value="G-protein coupled receptor 4"/>
    <property type="match status" value="1"/>
</dbReference>
<dbReference type="GO" id="GO:0006886">
    <property type="term" value="P:intracellular protein transport"/>
    <property type="evidence" value="ECO:0007669"/>
    <property type="project" value="TreeGrafter"/>
</dbReference>
<keyword evidence="15" id="KW-0325">Glycoprotein</keyword>
<dbReference type="PRINTS" id="PR00237">
    <property type="entry name" value="GPCRRHODOPSN"/>
</dbReference>
<keyword evidence="25" id="KW-1185">Reference proteome</keyword>
<dbReference type="Gene3D" id="1.20.1070.10">
    <property type="entry name" value="Rhodopsin 7-helix transmembrane proteins"/>
    <property type="match status" value="1"/>
</dbReference>
<keyword evidence="10 22" id="KW-1133">Transmembrane helix</keyword>
<dbReference type="PROSITE" id="PS00237">
    <property type="entry name" value="G_PROTEIN_RECEP_F1_1"/>
    <property type="match status" value="1"/>
</dbReference>